<feature type="coiled-coil region" evidence="2">
    <location>
        <begin position="225"/>
        <end position="259"/>
    </location>
</feature>
<dbReference type="PANTHER" id="PTHR31088:SF6">
    <property type="entry name" value="PHAGE SHOCK PROTEIN A"/>
    <property type="match status" value="1"/>
</dbReference>
<name>A0A8J7I4I4_9NOST</name>
<comment type="similarity">
    <text evidence="1">Belongs to the PspA/Vipp/IM30 family.</text>
</comment>
<keyword evidence="3" id="KW-0472">Membrane</keyword>
<dbReference type="InterPro" id="IPR007157">
    <property type="entry name" value="PspA_VIPP1"/>
</dbReference>
<keyword evidence="3" id="KW-1133">Transmembrane helix</keyword>
<comment type="caution">
    <text evidence="4">The sequence shown here is derived from an EMBL/GenBank/DDBJ whole genome shotgun (WGS) entry which is preliminary data.</text>
</comment>
<organism evidence="4 5">
    <name type="scientific">Dendronalium phyllosphericum CENA369</name>
    <dbReference type="NCBI Taxonomy" id="1725256"/>
    <lineage>
        <taxon>Bacteria</taxon>
        <taxon>Bacillati</taxon>
        <taxon>Cyanobacteriota</taxon>
        <taxon>Cyanophyceae</taxon>
        <taxon>Nostocales</taxon>
        <taxon>Nostocaceae</taxon>
        <taxon>Dendronalium</taxon>
        <taxon>Dendronalium phyllosphericum</taxon>
    </lineage>
</organism>
<dbReference type="AlphaFoldDB" id="A0A8J7I4I4"/>
<feature type="transmembrane region" description="Helical" evidence="3">
    <location>
        <begin position="119"/>
        <end position="141"/>
    </location>
</feature>
<evidence type="ECO:0000256" key="1">
    <source>
        <dbReference type="ARBA" id="ARBA00043985"/>
    </source>
</evidence>
<evidence type="ECO:0000313" key="4">
    <source>
        <dbReference type="EMBL" id="MBH8573365.1"/>
    </source>
</evidence>
<evidence type="ECO:0000256" key="3">
    <source>
        <dbReference type="SAM" id="Phobius"/>
    </source>
</evidence>
<dbReference type="RefSeq" id="WP_214432183.1">
    <property type="nucleotide sequence ID" value="NZ_JAECZA010000030.1"/>
</dbReference>
<keyword evidence="2" id="KW-0175">Coiled coil</keyword>
<evidence type="ECO:0000256" key="2">
    <source>
        <dbReference type="SAM" id="Coils"/>
    </source>
</evidence>
<sequence>MGMGDRISRIIRTNLNDMAGNFKYGESTAFIAGGAATGAVVSQTMGGMGLAAAGTAIGIGTPHLIATGAVTGMAAYGTKKGIENQDPLALGAAGLGAIGGAGVSATVGNMGLLAAGNGFSIGMAPVVAAGAVVGLGAYGLLKLLNEGQDNNNPDKAVESLNQIKLSILQSIHIAQSSKEKMQANYKQAQNEVQNWYQIAVLAMKKGREDLAREALTRKYNQQQTADSLKTQLEQLITRVQNLKSDLIFIERTIAQVKAETGFKHDWV</sequence>
<keyword evidence="5" id="KW-1185">Reference proteome</keyword>
<evidence type="ECO:0000313" key="5">
    <source>
        <dbReference type="Proteomes" id="UP000662314"/>
    </source>
</evidence>
<proteinExistence type="inferred from homology"/>
<dbReference type="Pfam" id="PF04012">
    <property type="entry name" value="PspA_IM30"/>
    <property type="match status" value="1"/>
</dbReference>
<protein>
    <submittedName>
        <fullName evidence="4">PspA/IM30 family protein</fullName>
    </submittedName>
</protein>
<dbReference type="Proteomes" id="UP000662314">
    <property type="component" value="Unassembled WGS sequence"/>
</dbReference>
<feature type="transmembrane region" description="Helical" evidence="3">
    <location>
        <begin position="88"/>
        <end position="107"/>
    </location>
</feature>
<gene>
    <name evidence="4" type="ORF">I8752_10135</name>
</gene>
<dbReference type="EMBL" id="JAECZA010000030">
    <property type="protein sequence ID" value="MBH8573365.1"/>
    <property type="molecule type" value="Genomic_DNA"/>
</dbReference>
<dbReference type="PANTHER" id="PTHR31088">
    <property type="entry name" value="MEMBRANE-ASSOCIATED PROTEIN VIPP1, CHLOROPLASTIC"/>
    <property type="match status" value="1"/>
</dbReference>
<reference evidence="4 5" key="1">
    <citation type="journal article" date="2021" name="Int. J. Syst. Evol. Microbiol.">
        <title>Amazonocrinis nigriterrae gen. nov., sp. nov., Atlanticothrix silvestris gen. nov., sp. nov. and Dendronalium phyllosphericum gen. nov., sp. nov., nostocacean cyanobacteria from Brazilian environments.</title>
        <authorList>
            <person name="Alvarenga D.O."/>
            <person name="Andreote A.P.D."/>
            <person name="Branco L.H.Z."/>
            <person name="Delbaje E."/>
            <person name="Cruz R.B."/>
            <person name="Varani A.M."/>
            <person name="Fiore M.F."/>
        </authorList>
    </citation>
    <scope>NUCLEOTIDE SEQUENCE [LARGE SCALE GENOMIC DNA]</scope>
    <source>
        <strain evidence="4 5">CENA369</strain>
    </source>
</reference>
<feature type="coiled-coil region" evidence="2">
    <location>
        <begin position="171"/>
        <end position="198"/>
    </location>
</feature>
<accession>A0A8J7I4I4</accession>
<keyword evidence="3" id="KW-0812">Transmembrane</keyword>